<name>A0ABR3HP04_LOXSC</name>
<sequence>MLFLNKQSRTEAVRVQQRRTARSSEVILCMLVRNLGRGVRQGDTISPKLFTAALENVFRKLDWSDKGISIDGERLNNLRFADDIVLISDNVDDMLNAGMATTRKYPRQRSSPVEMGRRHSANSRAKMDGRMHGTSWERPLPRSGTQ</sequence>
<reference evidence="2 3" key="1">
    <citation type="submission" date="2024-06" db="EMBL/GenBank/DDBJ databases">
        <title>A chromosome-level genome assembly of beet webworm, Loxostege sticticalis.</title>
        <authorList>
            <person name="Zhang Y."/>
        </authorList>
    </citation>
    <scope>NUCLEOTIDE SEQUENCE [LARGE SCALE GENOMIC DNA]</scope>
    <source>
        <strain evidence="2">AQ026</strain>
        <tissue evidence="2">Whole body</tissue>
    </source>
</reference>
<feature type="region of interest" description="Disordered" evidence="1">
    <location>
        <begin position="100"/>
        <end position="146"/>
    </location>
</feature>
<dbReference type="Proteomes" id="UP001549920">
    <property type="component" value="Unassembled WGS sequence"/>
</dbReference>
<evidence type="ECO:0000313" key="3">
    <source>
        <dbReference type="Proteomes" id="UP001549920"/>
    </source>
</evidence>
<comment type="caution">
    <text evidence="2">The sequence shown here is derived from an EMBL/GenBank/DDBJ whole genome shotgun (WGS) entry which is preliminary data.</text>
</comment>
<keyword evidence="3" id="KW-1185">Reference proteome</keyword>
<organism evidence="2 3">
    <name type="scientific">Loxostege sticticalis</name>
    <name type="common">Beet webworm moth</name>
    <dbReference type="NCBI Taxonomy" id="481309"/>
    <lineage>
        <taxon>Eukaryota</taxon>
        <taxon>Metazoa</taxon>
        <taxon>Ecdysozoa</taxon>
        <taxon>Arthropoda</taxon>
        <taxon>Hexapoda</taxon>
        <taxon>Insecta</taxon>
        <taxon>Pterygota</taxon>
        <taxon>Neoptera</taxon>
        <taxon>Endopterygota</taxon>
        <taxon>Lepidoptera</taxon>
        <taxon>Glossata</taxon>
        <taxon>Ditrysia</taxon>
        <taxon>Pyraloidea</taxon>
        <taxon>Crambidae</taxon>
        <taxon>Pyraustinae</taxon>
        <taxon>Loxostege</taxon>
    </lineage>
</organism>
<protein>
    <recommendedName>
        <fullName evidence="4">Reverse transcriptase domain-containing protein</fullName>
    </recommendedName>
</protein>
<evidence type="ECO:0000313" key="2">
    <source>
        <dbReference type="EMBL" id="KAL0872137.1"/>
    </source>
</evidence>
<accession>A0ABR3HP04</accession>
<evidence type="ECO:0000256" key="1">
    <source>
        <dbReference type="SAM" id="MobiDB-lite"/>
    </source>
</evidence>
<proteinExistence type="predicted"/>
<evidence type="ECO:0008006" key="4">
    <source>
        <dbReference type="Google" id="ProtNLM"/>
    </source>
</evidence>
<gene>
    <name evidence="2" type="ORF">ABMA27_004554</name>
</gene>
<dbReference type="EMBL" id="JBEUOH010000016">
    <property type="protein sequence ID" value="KAL0872137.1"/>
    <property type="molecule type" value="Genomic_DNA"/>
</dbReference>